<organism evidence="3 4">
    <name type="scientific">Helcococcus bovis</name>
    <dbReference type="NCBI Taxonomy" id="3153252"/>
    <lineage>
        <taxon>Bacteria</taxon>
        <taxon>Bacillati</taxon>
        <taxon>Bacillota</taxon>
        <taxon>Tissierellia</taxon>
        <taxon>Tissierellales</taxon>
        <taxon>Peptoniphilaceae</taxon>
        <taxon>Helcococcus</taxon>
    </lineage>
</organism>
<feature type="coiled-coil region" evidence="1">
    <location>
        <begin position="363"/>
        <end position="414"/>
    </location>
</feature>
<keyword evidence="1" id="KW-0175">Coiled coil</keyword>
<reference evidence="3 4" key="1">
    <citation type="journal article" date="2024" name="Front. Microbiol.">
        <title>Pangenomic and biochemical analyses of Helcococcus ovis reveal widespread tetracycline resistance and a novel bacterial species, Helcococcus bovis.</title>
        <authorList>
            <person name="Cunha F."/>
            <person name="Zhai Y."/>
            <person name="Casaro S."/>
            <person name="Jones K.L."/>
            <person name="Hernandez M."/>
            <person name="Bisinotto R.S."/>
            <person name="Kariyawasam S."/>
            <person name="Brown M.B."/>
            <person name="Phillips A."/>
            <person name="Jeong K.C."/>
            <person name="Galvao K.N."/>
        </authorList>
    </citation>
    <scope>NUCLEOTIDE SEQUENCE [LARGE SCALE GENOMIC DNA]</scope>
    <source>
        <strain evidence="3 4">KG197</strain>
    </source>
</reference>
<dbReference type="RefSeq" id="WP_408126496.1">
    <property type="nucleotide sequence ID" value="NZ_JBFNFH010000006.1"/>
</dbReference>
<evidence type="ECO:0000256" key="1">
    <source>
        <dbReference type="SAM" id="Coils"/>
    </source>
</evidence>
<accession>A0ABW9F686</accession>
<evidence type="ECO:0000313" key="3">
    <source>
        <dbReference type="EMBL" id="MFM1524794.1"/>
    </source>
</evidence>
<dbReference type="EMBL" id="JBFNFH010000006">
    <property type="protein sequence ID" value="MFM1524794.1"/>
    <property type="molecule type" value="Genomic_DNA"/>
</dbReference>
<feature type="domain" description="DUF2326" evidence="2">
    <location>
        <begin position="430"/>
        <end position="534"/>
    </location>
</feature>
<dbReference type="Proteomes" id="UP001629536">
    <property type="component" value="Unassembled WGS sequence"/>
</dbReference>
<proteinExistence type="predicted"/>
<name>A0ABW9F686_9FIRM</name>
<evidence type="ECO:0000259" key="2">
    <source>
        <dbReference type="Pfam" id="PF10088"/>
    </source>
</evidence>
<evidence type="ECO:0000313" key="4">
    <source>
        <dbReference type="Proteomes" id="UP001629536"/>
    </source>
</evidence>
<sequence length="548" mass="63651">MLKEIRCDLFKESGKLRPSIVFNKGLNIILGSVPGKAGSIGKSTMLLIIDFVFGGNTYKKSDAVSQLGNHTIYFKFTFKNSDYYFARNTSNNVVARCDEKYNILDFIELNDFTGWLAQKYGMNLPGIQFRNTISRFFRIYGKNNFNEQRPLQVRGGSESQKDAIHILVALFNLYSSILVFEEQLKLADEKITAFREARRYQFIPTAVDGMKKYEENIETIASLENKKDELINSENKTVNKKDVEAVNHRNELERQVQDLRRVIRSYEDELHLLKLNIQQGLYPTEADLNSLQEFFPNVNLKRLIEIETFHNKIQVILKEELNMAVTKVEEAIKPLKTQEKFLLKDIDSIQPSQFFTNEFLDAYTKIDREINKLQDENSAFETRNQLQEEKRRSNARYQEQMKSVLYQIEETINEEMETISDFVTTGEYNAPKLTINKYDSYNFETPKDDGTGTNNRGLIIYDIAVLNTTVLPAIAHDSLLFDSMSRPDLSRLIEVYNEENEKQIFISIDKTNACSKQAQDIITDKMVIKLDNNEFCLFGEKWSKKEKK</sequence>
<keyword evidence="4" id="KW-1185">Reference proteome</keyword>
<feature type="coiled-coil region" evidence="1">
    <location>
        <begin position="213"/>
        <end position="276"/>
    </location>
</feature>
<dbReference type="Pfam" id="PF10088">
    <property type="entry name" value="DUF2326"/>
    <property type="match status" value="1"/>
</dbReference>
<protein>
    <submittedName>
        <fullName evidence="3">DUF2326 domain-containing protein</fullName>
    </submittedName>
</protein>
<comment type="caution">
    <text evidence="3">The sequence shown here is derived from an EMBL/GenBank/DDBJ whole genome shotgun (WGS) entry which is preliminary data.</text>
</comment>
<gene>
    <name evidence="3" type="ORF">ABGF40_03825</name>
</gene>
<dbReference type="InterPro" id="IPR018760">
    <property type="entry name" value="DUF2326"/>
</dbReference>